<dbReference type="InterPro" id="IPR032465">
    <property type="entry name" value="ACMSD"/>
</dbReference>
<dbReference type="GO" id="GO:0016831">
    <property type="term" value="F:carboxy-lyase activity"/>
    <property type="evidence" value="ECO:0007669"/>
    <property type="project" value="InterPro"/>
</dbReference>
<organism evidence="3 4">
    <name type="scientific">Nocardia alba</name>
    <dbReference type="NCBI Taxonomy" id="225051"/>
    <lineage>
        <taxon>Bacteria</taxon>
        <taxon>Bacillati</taxon>
        <taxon>Actinomycetota</taxon>
        <taxon>Actinomycetes</taxon>
        <taxon>Mycobacteriales</taxon>
        <taxon>Nocardiaceae</taxon>
        <taxon>Nocardia</taxon>
    </lineage>
</organism>
<keyword evidence="1" id="KW-0456">Lyase</keyword>
<dbReference type="AlphaFoldDB" id="A0A4R1FP53"/>
<dbReference type="InterPro" id="IPR032466">
    <property type="entry name" value="Metal_Hydrolase"/>
</dbReference>
<evidence type="ECO:0000313" key="3">
    <source>
        <dbReference type="EMBL" id="TCJ96333.1"/>
    </source>
</evidence>
<dbReference type="Gene3D" id="3.20.20.140">
    <property type="entry name" value="Metal-dependent hydrolases"/>
    <property type="match status" value="1"/>
</dbReference>
<feature type="domain" description="Amidohydrolase-related" evidence="2">
    <location>
        <begin position="61"/>
        <end position="349"/>
    </location>
</feature>
<dbReference type="InterPro" id="IPR006680">
    <property type="entry name" value="Amidohydro-rel"/>
</dbReference>
<keyword evidence="3" id="KW-0378">Hydrolase</keyword>
<keyword evidence="4" id="KW-1185">Reference proteome</keyword>
<dbReference type="STRING" id="1210063.GCA_001612665_00024"/>
<proteinExistence type="predicted"/>
<dbReference type="PROSITE" id="PS51318">
    <property type="entry name" value="TAT"/>
    <property type="match status" value="1"/>
</dbReference>
<dbReference type="GO" id="GO:0005737">
    <property type="term" value="C:cytoplasm"/>
    <property type="evidence" value="ECO:0007669"/>
    <property type="project" value="TreeGrafter"/>
</dbReference>
<evidence type="ECO:0000313" key="4">
    <source>
        <dbReference type="Proteomes" id="UP000294856"/>
    </source>
</evidence>
<dbReference type="Pfam" id="PF04909">
    <property type="entry name" value="Amidohydro_2"/>
    <property type="match status" value="1"/>
</dbReference>
<sequence>MNESDTPSRAGVSRRRMLGGAVAGTLGVAAATALPLGTSTRFGAVGTARAQQPAPSGTYRIDLHSHVLPPDYRAALLSHGHFTIGGYPTPQWSPESALEFMDYYGIQAQALSVSDPGVGFLPAGKEANDMARYCNDYVAGLTKQHPTRFGSFAVLPMPDIAASVAEAIYALDVLHADGIVLLSAYNGVYLGDPLYEPLMIALNDRKAYVFVHPAAIPDDAKPKLPLPDFLEEFTFDTTRAATMMMLTGVTQRYPNIRFQLSHAGGTLPFLSWRIGVASETAIGENWPDGLGKPSLLDTKTQISRFFYDTALSASNAAMSAVSAVTTRDHIVFGSDWPFSATTLPQSGTHDPAPGLSDIFDAEQRMEVEHHAPLRQLPRLAAAVNAG</sequence>
<protein>
    <submittedName>
        <fullName evidence="3">Putative TIM-barrel fold metal-dependent hydrolase</fullName>
    </submittedName>
</protein>
<dbReference type="PANTHER" id="PTHR21240">
    <property type="entry name" value="2-AMINO-3-CARBOXYLMUCONATE-6-SEMIALDEHYDE DECARBOXYLASE"/>
    <property type="match status" value="1"/>
</dbReference>
<dbReference type="InterPro" id="IPR006311">
    <property type="entry name" value="TAT_signal"/>
</dbReference>
<dbReference type="Proteomes" id="UP000294856">
    <property type="component" value="Unassembled WGS sequence"/>
</dbReference>
<dbReference type="SUPFAM" id="SSF51556">
    <property type="entry name" value="Metallo-dependent hydrolases"/>
    <property type="match status" value="1"/>
</dbReference>
<name>A0A4R1FP53_9NOCA</name>
<dbReference type="GO" id="GO:0016787">
    <property type="term" value="F:hydrolase activity"/>
    <property type="evidence" value="ECO:0007669"/>
    <property type="project" value="UniProtKB-KW"/>
</dbReference>
<reference evidence="3 4" key="1">
    <citation type="submission" date="2019-03" db="EMBL/GenBank/DDBJ databases">
        <title>Genomic Encyclopedia of Type Strains, Phase IV (KMG-IV): sequencing the most valuable type-strain genomes for metagenomic binning, comparative biology and taxonomic classification.</title>
        <authorList>
            <person name="Goeker M."/>
        </authorList>
    </citation>
    <scope>NUCLEOTIDE SEQUENCE [LARGE SCALE GENOMIC DNA]</scope>
    <source>
        <strain evidence="3 4">DSM 44684</strain>
    </source>
</reference>
<dbReference type="PANTHER" id="PTHR21240:SF28">
    <property type="entry name" value="ISO-OROTATE DECARBOXYLASE (EUROFUNG)"/>
    <property type="match status" value="1"/>
</dbReference>
<evidence type="ECO:0000259" key="2">
    <source>
        <dbReference type="Pfam" id="PF04909"/>
    </source>
</evidence>
<gene>
    <name evidence="3" type="ORF">DFR71_2361</name>
</gene>
<evidence type="ECO:0000256" key="1">
    <source>
        <dbReference type="ARBA" id="ARBA00023239"/>
    </source>
</evidence>
<dbReference type="GO" id="GO:0019748">
    <property type="term" value="P:secondary metabolic process"/>
    <property type="evidence" value="ECO:0007669"/>
    <property type="project" value="TreeGrafter"/>
</dbReference>
<accession>A0A4R1FP53</accession>
<comment type="caution">
    <text evidence="3">The sequence shown here is derived from an EMBL/GenBank/DDBJ whole genome shotgun (WGS) entry which is preliminary data.</text>
</comment>
<dbReference type="EMBL" id="SMFR01000002">
    <property type="protein sequence ID" value="TCJ96333.1"/>
    <property type="molecule type" value="Genomic_DNA"/>
</dbReference>
<dbReference type="RefSeq" id="WP_243654848.1">
    <property type="nucleotide sequence ID" value="NZ_SMFR01000002.1"/>
</dbReference>